<feature type="domain" description="F-box protein At3g26010-like beta-propeller" evidence="1">
    <location>
        <begin position="92"/>
        <end position="296"/>
    </location>
</feature>
<dbReference type="InterPro" id="IPR036047">
    <property type="entry name" value="F-box-like_dom_sf"/>
</dbReference>
<proteinExistence type="predicted"/>
<comment type="caution">
    <text evidence="2">The sequence shown here is derived from an EMBL/GenBank/DDBJ whole genome shotgun (WGS) entry which is preliminary data.</text>
</comment>
<name>A0ABR0U3J2_REHGL</name>
<gene>
    <name evidence="2" type="ORF">DH2020_049191</name>
</gene>
<evidence type="ECO:0000313" key="3">
    <source>
        <dbReference type="Proteomes" id="UP001318860"/>
    </source>
</evidence>
<protein>
    <recommendedName>
        <fullName evidence="1">F-box protein At3g26010-like beta-propeller domain-containing protein</fullName>
    </recommendedName>
</protein>
<dbReference type="NCBIfam" id="TIGR01640">
    <property type="entry name" value="F_box_assoc_1"/>
    <property type="match status" value="1"/>
</dbReference>
<dbReference type="Proteomes" id="UP001318860">
    <property type="component" value="Unassembled WGS sequence"/>
</dbReference>
<dbReference type="PANTHER" id="PTHR35546:SF16">
    <property type="entry name" value="F-BOX ASSOCIATED UBIQUITINATION EFFECTOR FAMILY PROTEIN-RELATED"/>
    <property type="match status" value="1"/>
</dbReference>
<dbReference type="InterPro" id="IPR056592">
    <property type="entry name" value="Beta-prop_At3g26010-like"/>
</dbReference>
<dbReference type="EMBL" id="JABTTQ020003474">
    <property type="protein sequence ID" value="KAK6117048.1"/>
    <property type="molecule type" value="Genomic_DNA"/>
</dbReference>
<dbReference type="InterPro" id="IPR017451">
    <property type="entry name" value="F-box-assoc_interact_dom"/>
</dbReference>
<reference evidence="2 3" key="1">
    <citation type="journal article" date="2021" name="Comput. Struct. Biotechnol. J.">
        <title>De novo genome assembly of the potent medicinal plant Rehmannia glutinosa using nanopore technology.</title>
        <authorList>
            <person name="Ma L."/>
            <person name="Dong C."/>
            <person name="Song C."/>
            <person name="Wang X."/>
            <person name="Zheng X."/>
            <person name="Niu Y."/>
            <person name="Chen S."/>
            <person name="Feng W."/>
        </authorList>
    </citation>
    <scope>NUCLEOTIDE SEQUENCE [LARGE SCALE GENOMIC DNA]</scope>
    <source>
        <strain evidence="2">DH-2019</strain>
    </source>
</reference>
<evidence type="ECO:0000259" key="1">
    <source>
        <dbReference type="Pfam" id="PF24750"/>
    </source>
</evidence>
<dbReference type="Pfam" id="PF24750">
    <property type="entry name" value="b-prop_At3g26010-like"/>
    <property type="match status" value="1"/>
</dbReference>
<keyword evidence="3" id="KW-1185">Reference proteome</keyword>
<dbReference type="PANTHER" id="PTHR35546">
    <property type="entry name" value="F-BOX PROTEIN INTERACTION DOMAIN PROTEIN-RELATED"/>
    <property type="match status" value="1"/>
</dbReference>
<organism evidence="2 3">
    <name type="scientific">Rehmannia glutinosa</name>
    <name type="common">Chinese foxglove</name>
    <dbReference type="NCBI Taxonomy" id="99300"/>
    <lineage>
        <taxon>Eukaryota</taxon>
        <taxon>Viridiplantae</taxon>
        <taxon>Streptophyta</taxon>
        <taxon>Embryophyta</taxon>
        <taxon>Tracheophyta</taxon>
        <taxon>Spermatophyta</taxon>
        <taxon>Magnoliopsida</taxon>
        <taxon>eudicotyledons</taxon>
        <taxon>Gunneridae</taxon>
        <taxon>Pentapetalae</taxon>
        <taxon>asterids</taxon>
        <taxon>lamiids</taxon>
        <taxon>Lamiales</taxon>
        <taxon>Orobanchaceae</taxon>
        <taxon>Rehmannieae</taxon>
        <taxon>Rehmannia</taxon>
    </lineage>
</organism>
<accession>A0ABR0U3J2</accession>
<dbReference type="InterPro" id="IPR055290">
    <property type="entry name" value="At3g26010-like"/>
</dbReference>
<dbReference type="SUPFAM" id="SSF81383">
    <property type="entry name" value="F-box domain"/>
    <property type="match status" value="1"/>
</dbReference>
<evidence type="ECO:0000313" key="2">
    <source>
        <dbReference type="EMBL" id="KAK6117048.1"/>
    </source>
</evidence>
<sequence>MGSDQEYFSSDIIFDILTRTPSLKTLDTCKCVSKTWKRMIYESSFMPTYCKRTDNVSGYFIQDMKNNKHVSVFVSIDQSEEEGGRGRGRGGYIGRFPYDDMKILASCNQGLLCCVRQKYRAYRYYVCKPATEQWQAVPNPKLCYETVAVAIMVLRASPLRYKIVRLSKLDVVENYRMLRCEIFDSDLWTWRETQVLNLPYNEMITKYCTAVCVGNSVHWLTNHDNVLAFHEDDESFEKFSLPQTVNDAYECKQLLEYQGRLGFTCLRKKDSTIKLWWLTEDDPRNYYHQWTKKMDLNISSLERSLKYPSPAGFYNAEIAFINAVYEAVFYKLQDCSVRKVKLNYDFWFAHEYFQFRSDLEPVNLRCGI</sequence>